<organism evidence="1 2">
    <name type="scientific">Caerostris extrusa</name>
    <name type="common">Bark spider</name>
    <name type="synonym">Caerostris bankana</name>
    <dbReference type="NCBI Taxonomy" id="172846"/>
    <lineage>
        <taxon>Eukaryota</taxon>
        <taxon>Metazoa</taxon>
        <taxon>Ecdysozoa</taxon>
        <taxon>Arthropoda</taxon>
        <taxon>Chelicerata</taxon>
        <taxon>Arachnida</taxon>
        <taxon>Araneae</taxon>
        <taxon>Araneomorphae</taxon>
        <taxon>Entelegynae</taxon>
        <taxon>Araneoidea</taxon>
        <taxon>Araneidae</taxon>
        <taxon>Caerostris</taxon>
    </lineage>
</organism>
<evidence type="ECO:0000313" key="1">
    <source>
        <dbReference type="EMBL" id="GIY64177.1"/>
    </source>
</evidence>
<dbReference type="AlphaFoldDB" id="A0AAV4V1S0"/>
<protein>
    <submittedName>
        <fullName evidence="1">Uncharacterized protein</fullName>
    </submittedName>
</protein>
<keyword evidence="2" id="KW-1185">Reference proteome</keyword>
<sequence length="97" mass="10850">MQLTALPFSITAYFPCTGCDSIFSFACFSKTIHCEGMIPWTTVMHFEEDSLTYTVYASSLVNRTLSSRTKENLVWHLTTEVEPKALMPMSGVATITL</sequence>
<accession>A0AAV4V1S0</accession>
<evidence type="ECO:0000313" key="2">
    <source>
        <dbReference type="Proteomes" id="UP001054945"/>
    </source>
</evidence>
<comment type="caution">
    <text evidence="1">The sequence shown here is derived from an EMBL/GenBank/DDBJ whole genome shotgun (WGS) entry which is preliminary data.</text>
</comment>
<proteinExistence type="predicted"/>
<dbReference type="Proteomes" id="UP001054945">
    <property type="component" value="Unassembled WGS sequence"/>
</dbReference>
<gene>
    <name evidence="1" type="ORF">CEXT_110751</name>
</gene>
<name>A0AAV4V1S0_CAEEX</name>
<reference evidence="1 2" key="1">
    <citation type="submission" date="2021-06" db="EMBL/GenBank/DDBJ databases">
        <title>Caerostris extrusa draft genome.</title>
        <authorList>
            <person name="Kono N."/>
            <person name="Arakawa K."/>
        </authorList>
    </citation>
    <scope>NUCLEOTIDE SEQUENCE [LARGE SCALE GENOMIC DNA]</scope>
</reference>
<dbReference type="EMBL" id="BPLR01013839">
    <property type="protein sequence ID" value="GIY64177.1"/>
    <property type="molecule type" value="Genomic_DNA"/>
</dbReference>